<dbReference type="PANTHER" id="PTHR12358:SF31">
    <property type="entry name" value="ACYLGLYCEROL KINASE, MITOCHONDRIAL"/>
    <property type="match status" value="1"/>
</dbReference>
<keyword evidence="7" id="KW-1185">Reference proteome</keyword>
<dbReference type="Pfam" id="PF19279">
    <property type="entry name" value="YegS_C"/>
    <property type="match status" value="1"/>
</dbReference>
<dbReference type="Proteomes" id="UP000000759">
    <property type="component" value="Chromosome 5"/>
</dbReference>
<organism evidence="6 7">
    <name type="scientific">Phaeodactylum tricornutum (strain CCAP 1055/1)</name>
    <dbReference type="NCBI Taxonomy" id="556484"/>
    <lineage>
        <taxon>Eukaryota</taxon>
        <taxon>Sar</taxon>
        <taxon>Stramenopiles</taxon>
        <taxon>Ochrophyta</taxon>
        <taxon>Bacillariophyta</taxon>
        <taxon>Bacillariophyceae</taxon>
        <taxon>Bacillariophycidae</taxon>
        <taxon>Naviculales</taxon>
        <taxon>Phaeodactylaceae</taxon>
        <taxon>Phaeodactylum</taxon>
    </lineage>
</organism>
<dbReference type="InterPro" id="IPR045540">
    <property type="entry name" value="YegS/DAGK_C"/>
</dbReference>
<dbReference type="GO" id="GO:0046512">
    <property type="term" value="P:sphingosine biosynthetic process"/>
    <property type="evidence" value="ECO:0007669"/>
    <property type="project" value="TreeGrafter"/>
</dbReference>
<feature type="non-terminal residue" evidence="6">
    <location>
        <position position="585"/>
    </location>
</feature>
<protein>
    <recommendedName>
        <fullName evidence="5">DAGKc domain-containing protein</fullName>
    </recommendedName>
</protein>
<dbReference type="RefSeq" id="XP_002178970.1">
    <property type="nucleotide sequence ID" value="XM_002178934.1"/>
</dbReference>
<feature type="domain" description="DAGKc" evidence="5">
    <location>
        <begin position="252"/>
        <end position="366"/>
    </location>
</feature>
<evidence type="ECO:0000256" key="4">
    <source>
        <dbReference type="ARBA" id="ARBA00022840"/>
    </source>
</evidence>
<dbReference type="CDD" id="cd03128">
    <property type="entry name" value="GAT_1"/>
    <property type="match status" value="1"/>
</dbReference>
<dbReference type="Pfam" id="PF00781">
    <property type="entry name" value="DAGK_cat"/>
    <property type="match status" value="1"/>
</dbReference>
<keyword evidence="2" id="KW-0547">Nucleotide-binding</keyword>
<dbReference type="eggNOG" id="KOG1116">
    <property type="taxonomic scope" value="Eukaryota"/>
</dbReference>
<dbReference type="InterPro" id="IPR050187">
    <property type="entry name" value="Lipid_Phosphate_FormReg"/>
</dbReference>
<keyword evidence="4" id="KW-0067">ATP-binding</keyword>
<dbReference type="AlphaFoldDB" id="B7FVQ2"/>
<reference evidence="7" key="2">
    <citation type="submission" date="2008-08" db="EMBL/GenBank/DDBJ databases">
        <authorList>
            <consortium name="Diatom Consortium"/>
            <person name="Grigoriev I."/>
            <person name="Grimwood J."/>
            <person name="Kuo A."/>
            <person name="Otillar R.P."/>
            <person name="Salamov A."/>
            <person name="Detter J.C."/>
            <person name="Lindquist E."/>
            <person name="Shapiro H."/>
            <person name="Lucas S."/>
            <person name="Glavina del Rio T."/>
            <person name="Pitluck S."/>
            <person name="Rokhsar D."/>
            <person name="Bowler C."/>
        </authorList>
    </citation>
    <scope>GENOME REANNOTATION</scope>
    <source>
        <strain evidence="7">CCAP 1055/1</strain>
    </source>
</reference>
<proteinExistence type="predicted"/>
<dbReference type="GO" id="GO:0005524">
    <property type="term" value="F:ATP binding"/>
    <property type="evidence" value="ECO:0007669"/>
    <property type="project" value="UniProtKB-KW"/>
</dbReference>
<evidence type="ECO:0000259" key="5">
    <source>
        <dbReference type="PROSITE" id="PS50146"/>
    </source>
</evidence>
<dbReference type="InterPro" id="IPR001206">
    <property type="entry name" value="Diacylglycerol_kinase_cat_dom"/>
</dbReference>
<dbReference type="PROSITE" id="PS50146">
    <property type="entry name" value="DAGK"/>
    <property type="match status" value="1"/>
</dbReference>
<evidence type="ECO:0000256" key="1">
    <source>
        <dbReference type="ARBA" id="ARBA00022679"/>
    </source>
</evidence>
<dbReference type="OrthoDB" id="3853857at2759"/>
<dbReference type="Gene3D" id="3.40.50.10330">
    <property type="entry name" value="Probable inorganic polyphosphate/atp-NAD kinase, domain 1"/>
    <property type="match status" value="1"/>
</dbReference>
<evidence type="ECO:0000313" key="7">
    <source>
        <dbReference type="Proteomes" id="UP000000759"/>
    </source>
</evidence>
<dbReference type="STRING" id="556484.B7FVQ2"/>
<dbReference type="KEGG" id="pti:PHATRDRAFT_44806"/>
<evidence type="ECO:0000313" key="6">
    <source>
        <dbReference type="EMBL" id="EEC49668.1"/>
    </source>
</evidence>
<dbReference type="SMART" id="SM00046">
    <property type="entry name" value="DAGKc"/>
    <property type="match status" value="1"/>
</dbReference>
<dbReference type="GO" id="GO:0005737">
    <property type="term" value="C:cytoplasm"/>
    <property type="evidence" value="ECO:0007669"/>
    <property type="project" value="TreeGrafter"/>
</dbReference>
<dbReference type="InterPro" id="IPR017438">
    <property type="entry name" value="ATP-NAD_kinase_N"/>
</dbReference>
<gene>
    <name evidence="6" type="ORF">PHATRDRAFT_44806</name>
</gene>
<dbReference type="InterPro" id="IPR016064">
    <property type="entry name" value="NAD/diacylglycerol_kinase_sf"/>
</dbReference>
<accession>B7FVQ2</accession>
<dbReference type="HOGENOM" id="CLU_459663_0_0_1"/>
<evidence type="ECO:0000256" key="3">
    <source>
        <dbReference type="ARBA" id="ARBA00022777"/>
    </source>
</evidence>
<dbReference type="GeneID" id="7199909"/>
<keyword evidence="3" id="KW-0418">Kinase</keyword>
<dbReference type="PANTHER" id="PTHR12358">
    <property type="entry name" value="SPHINGOSINE KINASE"/>
    <property type="match status" value="1"/>
</dbReference>
<dbReference type="GO" id="GO:0001727">
    <property type="term" value="F:lipid kinase activity"/>
    <property type="evidence" value="ECO:0007669"/>
    <property type="project" value="TreeGrafter"/>
</dbReference>
<dbReference type="GO" id="GO:0016020">
    <property type="term" value="C:membrane"/>
    <property type="evidence" value="ECO:0007669"/>
    <property type="project" value="TreeGrafter"/>
</dbReference>
<dbReference type="EMBL" id="CM000608">
    <property type="protein sequence ID" value="EEC49668.1"/>
    <property type="molecule type" value="Genomic_DNA"/>
</dbReference>
<dbReference type="Gene3D" id="2.60.200.40">
    <property type="match status" value="1"/>
</dbReference>
<name>B7FVQ2_PHATC</name>
<evidence type="ECO:0000256" key="2">
    <source>
        <dbReference type="ARBA" id="ARBA00022741"/>
    </source>
</evidence>
<sequence length="585" mass="64105">MPAICCCCDSSAAVAVREDFATRDTSIGNSIIDPSLTRAFMNVPPHFASSSLATADWPTEAANRLQLRAPSACKVSAEHCVLQYDTTKALLLVVTSTSTDDNRDGEQILDIIDPDDMIGVKLEIQTTDRFGAARSTSQASAQGEENTFIRATNEPTTDGLADSRGSALLTLFVYPRKDPSKPSFLNRYGVTTYKPKPDPKYARPTADTLSKLGFRHAHHRTFKLAPTEDLQDCSTVVAALRKLCSSQQPSAVSPLRYLIVVNPQSGPKRSGGKLCETQVQPMLEQAGIEVDVCITTHPNHAQERMAKSSTEEDIAGYDGLVLMGGDGVVHEAYNGLFARADKDELLKKLKIGVIGCGSCNGFSTSLAHGSHERYGIVAETFLVAKGQSCWHDTSRYQTTTKSYSSFLTFSWAIIADIDIESEVLHWLGEPRNDIWAVLRILALRRYQATFSYLPATEATADNTITIPALSDPVPSTWTTVEDGFYLFWASHVTHAAMHTYHSPNSKFQDGIFEIMIVRGRVSRYRMTRILLALESGNHVGMPGVEFVQCVAYRLVKETPGSFNDIDGEAVEDGPIQAQVQPHSVQ</sequence>
<dbReference type="PaxDb" id="2850-Phatr44806"/>
<reference evidence="6 7" key="1">
    <citation type="journal article" date="2008" name="Nature">
        <title>The Phaeodactylum genome reveals the evolutionary history of diatom genomes.</title>
        <authorList>
            <person name="Bowler C."/>
            <person name="Allen A.E."/>
            <person name="Badger J.H."/>
            <person name="Grimwood J."/>
            <person name="Jabbari K."/>
            <person name="Kuo A."/>
            <person name="Maheswari U."/>
            <person name="Martens C."/>
            <person name="Maumus F."/>
            <person name="Otillar R.P."/>
            <person name="Rayko E."/>
            <person name="Salamov A."/>
            <person name="Vandepoele K."/>
            <person name="Beszteri B."/>
            <person name="Gruber A."/>
            <person name="Heijde M."/>
            <person name="Katinka M."/>
            <person name="Mock T."/>
            <person name="Valentin K."/>
            <person name="Verret F."/>
            <person name="Berges J.A."/>
            <person name="Brownlee C."/>
            <person name="Cadoret J.P."/>
            <person name="Chiovitti A."/>
            <person name="Choi C.J."/>
            <person name="Coesel S."/>
            <person name="De Martino A."/>
            <person name="Detter J.C."/>
            <person name="Durkin C."/>
            <person name="Falciatore A."/>
            <person name="Fournet J."/>
            <person name="Haruta M."/>
            <person name="Huysman M.J."/>
            <person name="Jenkins B.D."/>
            <person name="Jiroutova K."/>
            <person name="Jorgensen R.E."/>
            <person name="Joubert Y."/>
            <person name="Kaplan A."/>
            <person name="Kroger N."/>
            <person name="Kroth P.G."/>
            <person name="La Roche J."/>
            <person name="Lindquist E."/>
            <person name="Lommer M."/>
            <person name="Martin-Jezequel V."/>
            <person name="Lopez P.J."/>
            <person name="Lucas S."/>
            <person name="Mangogna M."/>
            <person name="McGinnis K."/>
            <person name="Medlin L.K."/>
            <person name="Montsant A."/>
            <person name="Oudot-Le Secq M.P."/>
            <person name="Napoli C."/>
            <person name="Obornik M."/>
            <person name="Parker M.S."/>
            <person name="Petit J.L."/>
            <person name="Porcel B.M."/>
            <person name="Poulsen N."/>
            <person name="Robison M."/>
            <person name="Rychlewski L."/>
            <person name="Rynearson T.A."/>
            <person name="Schmutz J."/>
            <person name="Shapiro H."/>
            <person name="Siaut M."/>
            <person name="Stanley M."/>
            <person name="Sussman M.R."/>
            <person name="Taylor A.R."/>
            <person name="Vardi A."/>
            <person name="von Dassow P."/>
            <person name="Vyverman W."/>
            <person name="Willis A."/>
            <person name="Wyrwicz L.S."/>
            <person name="Rokhsar D.S."/>
            <person name="Weissenbach J."/>
            <person name="Armbrust E.V."/>
            <person name="Green B.R."/>
            <person name="Van de Peer Y."/>
            <person name="Grigoriev I.V."/>
        </authorList>
    </citation>
    <scope>NUCLEOTIDE SEQUENCE [LARGE SCALE GENOMIC DNA]</scope>
    <source>
        <strain evidence="6 7">CCAP 1055/1</strain>
    </source>
</reference>
<keyword evidence="1" id="KW-0808">Transferase</keyword>
<dbReference type="SUPFAM" id="SSF111331">
    <property type="entry name" value="NAD kinase/diacylglycerol kinase-like"/>
    <property type="match status" value="1"/>
</dbReference>
<dbReference type="InParanoid" id="B7FVQ2"/>